<gene>
    <name evidence="9" type="ORF">VSP0166_LOCUS4869</name>
</gene>
<feature type="binding site" evidence="6">
    <location>
        <position position="167"/>
    </location>
    <ligand>
        <name>ATP</name>
        <dbReference type="ChEBI" id="CHEBI:30616"/>
    </ligand>
</feature>
<dbReference type="EC" id="2.7.11.1" evidence="1"/>
<dbReference type="GO" id="GO:0005524">
    <property type="term" value="F:ATP binding"/>
    <property type="evidence" value="ECO:0007669"/>
    <property type="project" value="UniProtKB-UniRule"/>
</dbReference>
<keyword evidence="3 6" id="KW-0547">Nucleotide-binding</keyword>
<evidence type="ECO:0000256" key="2">
    <source>
        <dbReference type="ARBA" id="ARBA00022527"/>
    </source>
</evidence>
<dbReference type="EMBL" id="HBKP01006727">
    <property type="protein sequence ID" value="CAE2210146.1"/>
    <property type="molecule type" value="Transcribed_RNA"/>
</dbReference>
<feature type="compositionally biased region" description="Acidic residues" evidence="7">
    <location>
        <begin position="30"/>
        <end position="54"/>
    </location>
</feature>
<feature type="compositionally biased region" description="Polar residues" evidence="7">
    <location>
        <begin position="98"/>
        <end position="107"/>
    </location>
</feature>
<proteinExistence type="predicted"/>
<feature type="compositionally biased region" description="Acidic residues" evidence="7">
    <location>
        <begin position="111"/>
        <end position="127"/>
    </location>
</feature>
<dbReference type="PANTHER" id="PTHR24347">
    <property type="entry name" value="SERINE/THREONINE-PROTEIN KINASE"/>
    <property type="match status" value="1"/>
</dbReference>
<dbReference type="PROSITE" id="PS00107">
    <property type="entry name" value="PROTEIN_KINASE_ATP"/>
    <property type="match status" value="1"/>
</dbReference>
<dbReference type="FunFam" id="3.30.200.20:FF:000042">
    <property type="entry name" value="Aurora kinase A"/>
    <property type="match status" value="1"/>
</dbReference>
<evidence type="ECO:0000256" key="5">
    <source>
        <dbReference type="ARBA" id="ARBA00022840"/>
    </source>
</evidence>
<dbReference type="GO" id="GO:0004674">
    <property type="term" value="F:protein serine/threonine kinase activity"/>
    <property type="evidence" value="ECO:0007669"/>
    <property type="project" value="UniProtKB-KW"/>
</dbReference>
<feature type="region of interest" description="Disordered" evidence="7">
    <location>
        <begin position="1"/>
        <end position="127"/>
    </location>
</feature>
<evidence type="ECO:0000256" key="4">
    <source>
        <dbReference type="ARBA" id="ARBA00022777"/>
    </source>
</evidence>
<dbReference type="InterPro" id="IPR017441">
    <property type="entry name" value="Protein_kinase_ATP_BS"/>
</dbReference>
<evidence type="ECO:0000313" key="9">
    <source>
        <dbReference type="EMBL" id="CAE2210146.1"/>
    </source>
</evidence>
<evidence type="ECO:0000256" key="1">
    <source>
        <dbReference type="ARBA" id="ARBA00012513"/>
    </source>
</evidence>
<feature type="compositionally biased region" description="Basic and acidic residues" evidence="7">
    <location>
        <begin position="1"/>
        <end position="10"/>
    </location>
</feature>
<dbReference type="Pfam" id="PF00069">
    <property type="entry name" value="Pkinase"/>
    <property type="match status" value="1"/>
</dbReference>
<dbReference type="SUPFAM" id="SSF56112">
    <property type="entry name" value="Protein kinase-like (PK-like)"/>
    <property type="match status" value="1"/>
</dbReference>
<accession>A0A7S4HV92</accession>
<dbReference type="Gene3D" id="1.10.510.10">
    <property type="entry name" value="Transferase(Phosphotransferase) domain 1"/>
    <property type="match status" value="1"/>
</dbReference>
<sequence length="414" mass="45070">MSDVDKRPESSEEMDELPSLDGIVIAPYEGDVDDDEGPVGDGPIIDDDDDDEAEKSEGSDVDAPAAKEKEASPPPRRKVPGRAPPAPPPRACDIPKDTWSSKPTSNRVWEVDAEEEYDDNEQGEPEYDLSSTKLANDYDIGRKLGRGFFATAKLVTEKKTGQNFAVKVIDKSMAPQFGDKLKSELDILSKLEHTNVLQGKQLYETDSHLLVVLELAEGGEVAQVLGKTSDAPYSEADVHRIAKQLISALDHIHSKGVIHGDLAPENVLLVGDEKSTVKLGGFSGALMASGESENQQMIGNSEFQAPEIIMNQGFDKSTDLWSLGCILYFLVEGSSPFQDSNTMRMNMKIRQGKFEYGDNWKDVSASLKDLISSLIKVNASERTSASDCLSHSWVSGSPKGTPLPNARKNMTAPN</sequence>
<keyword evidence="2" id="KW-0723">Serine/threonine-protein kinase</keyword>
<protein>
    <recommendedName>
        <fullName evidence="1">non-specific serine/threonine protein kinase</fullName>
        <ecNumber evidence="1">2.7.11.1</ecNumber>
    </recommendedName>
</protein>
<organism evidence="9">
    <name type="scientific">Vannella robusta</name>
    <dbReference type="NCBI Taxonomy" id="1487602"/>
    <lineage>
        <taxon>Eukaryota</taxon>
        <taxon>Amoebozoa</taxon>
        <taxon>Discosea</taxon>
        <taxon>Flabellinia</taxon>
        <taxon>Vannellidae</taxon>
        <taxon>Vannella</taxon>
    </lineage>
</organism>
<keyword evidence="4" id="KW-0418">Kinase</keyword>
<dbReference type="FunFam" id="1.10.510.10:FF:000571">
    <property type="entry name" value="Maternal embryonic leucine zipper kinase"/>
    <property type="match status" value="1"/>
</dbReference>
<dbReference type="InterPro" id="IPR000719">
    <property type="entry name" value="Prot_kinase_dom"/>
</dbReference>
<feature type="region of interest" description="Disordered" evidence="7">
    <location>
        <begin position="390"/>
        <end position="414"/>
    </location>
</feature>
<keyword evidence="5 6" id="KW-0067">ATP-binding</keyword>
<dbReference type="InterPro" id="IPR011009">
    <property type="entry name" value="Kinase-like_dom_sf"/>
</dbReference>
<evidence type="ECO:0000259" key="8">
    <source>
        <dbReference type="PROSITE" id="PS50011"/>
    </source>
</evidence>
<name>A0A7S4HV92_9EUKA</name>
<feature type="domain" description="Protein kinase" evidence="8">
    <location>
        <begin position="138"/>
        <end position="394"/>
    </location>
</feature>
<reference evidence="9" key="1">
    <citation type="submission" date="2021-01" db="EMBL/GenBank/DDBJ databases">
        <authorList>
            <person name="Corre E."/>
            <person name="Pelletier E."/>
            <person name="Niang G."/>
            <person name="Scheremetjew M."/>
            <person name="Finn R."/>
            <person name="Kale V."/>
            <person name="Holt S."/>
            <person name="Cochrane G."/>
            <person name="Meng A."/>
            <person name="Brown T."/>
            <person name="Cohen L."/>
        </authorList>
    </citation>
    <scope>NUCLEOTIDE SEQUENCE</scope>
    <source>
        <strain evidence="9">DIVA3 518/3/11/1/6</strain>
    </source>
</reference>
<evidence type="ECO:0000256" key="6">
    <source>
        <dbReference type="PROSITE-ProRule" id="PRU10141"/>
    </source>
</evidence>
<dbReference type="AlphaFoldDB" id="A0A7S4HV92"/>
<dbReference type="PROSITE" id="PS50011">
    <property type="entry name" value="PROTEIN_KINASE_DOM"/>
    <property type="match status" value="1"/>
</dbReference>
<evidence type="ECO:0000256" key="3">
    <source>
        <dbReference type="ARBA" id="ARBA00022741"/>
    </source>
</evidence>
<keyword evidence="4" id="KW-0808">Transferase</keyword>
<dbReference type="PROSITE" id="PS00109">
    <property type="entry name" value="PROTEIN_KINASE_TYR"/>
    <property type="match status" value="1"/>
</dbReference>
<dbReference type="InterPro" id="IPR008266">
    <property type="entry name" value="Tyr_kinase_AS"/>
</dbReference>
<evidence type="ECO:0000256" key="7">
    <source>
        <dbReference type="SAM" id="MobiDB-lite"/>
    </source>
</evidence>